<gene>
    <name evidence="2" type="ORF">HNP46_005729</name>
</gene>
<dbReference type="RefSeq" id="WP_184595697.1">
    <property type="nucleotide sequence ID" value="NZ_JACHLI010000032.1"/>
</dbReference>
<dbReference type="InterPro" id="IPR025643">
    <property type="entry name" value="R2K_3"/>
</dbReference>
<proteinExistence type="predicted"/>
<dbReference type="Pfam" id="PF14243">
    <property type="entry name" value="R2K_3"/>
    <property type="match status" value="1"/>
</dbReference>
<accession>A0A7W7KQ36</accession>
<sequence length="275" mass="30781">MSTQFLLQQSMLERTGQSDLPEVLRAAGIRFHLVESLDSCRVVADQDVPQVLYGAIKWVVDANKQLSLIPGMYYDDKRFNCSDYMRRLPLEIVANGDGVYMPFGDFRRRVDQVMNLFQVDELFLRPDGGSKTFTGFTITRENAAFEISSLDQLTGVVDGTMILVAPAKTISAEYRFWIVNRKVVTGSQYRVQGRDETSQHVDPACLTIAERVATLPYQPDVAYTCDVAMIGQTPMVIELNAMSTSGLYECDRAVLFQTLAVAAKLEYDGILSREG</sequence>
<organism evidence="2 3">
    <name type="scientific">Pseudomonas nitroreducens</name>
    <dbReference type="NCBI Taxonomy" id="46680"/>
    <lineage>
        <taxon>Bacteria</taxon>
        <taxon>Pseudomonadati</taxon>
        <taxon>Pseudomonadota</taxon>
        <taxon>Gammaproteobacteria</taxon>
        <taxon>Pseudomonadales</taxon>
        <taxon>Pseudomonadaceae</taxon>
        <taxon>Pseudomonas</taxon>
    </lineage>
</organism>
<evidence type="ECO:0000313" key="2">
    <source>
        <dbReference type="EMBL" id="MBB4866822.1"/>
    </source>
</evidence>
<dbReference type="AlphaFoldDB" id="A0A7W7KQ36"/>
<dbReference type="EMBL" id="JACHLI010000032">
    <property type="protein sequence ID" value="MBB4866822.1"/>
    <property type="molecule type" value="Genomic_DNA"/>
</dbReference>
<protein>
    <recommendedName>
        <fullName evidence="1">ATP-grasp domain-containing protein</fullName>
    </recommendedName>
</protein>
<dbReference type="Proteomes" id="UP000566995">
    <property type="component" value="Unassembled WGS sequence"/>
</dbReference>
<name>A0A7W7KQ36_PSENT</name>
<reference evidence="2 3" key="1">
    <citation type="submission" date="2020-08" db="EMBL/GenBank/DDBJ databases">
        <title>Functional genomics of gut bacteria from endangered species of beetles.</title>
        <authorList>
            <person name="Carlos-Shanley C."/>
        </authorList>
    </citation>
    <scope>NUCLEOTIDE SEQUENCE [LARGE SCALE GENOMIC DNA]</scope>
    <source>
        <strain evidence="2 3">S00179</strain>
    </source>
</reference>
<evidence type="ECO:0000259" key="1">
    <source>
        <dbReference type="Pfam" id="PF14243"/>
    </source>
</evidence>
<feature type="domain" description="ATP-grasp" evidence="1">
    <location>
        <begin position="108"/>
        <end position="259"/>
    </location>
</feature>
<evidence type="ECO:0000313" key="3">
    <source>
        <dbReference type="Proteomes" id="UP000566995"/>
    </source>
</evidence>
<comment type="caution">
    <text evidence="2">The sequence shown here is derived from an EMBL/GenBank/DDBJ whole genome shotgun (WGS) entry which is preliminary data.</text>
</comment>